<organism evidence="17 18">
    <name type="scientific">Dillenia turbinata</name>
    <dbReference type="NCBI Taxonomy" id="194707"/>
    <lineage>
        <taxon>Eukaryota</taxon>
        <taxon>Viridiplantae</taxon>
        <taxon>Streptophyta</taxon>
        <taxon>Embryophyta</taxon>
        <taxon>Tracheophyta</taxon>
        <taxon>Spermatophyta</taxon>
        <taxon>Magnoliopsida</taxon>
        <taxon>eudicotyledons</taxon>
        <taxon>Gunneridae</taxon>
        <taxon>Pentapetalae</taxon>
        <taxon>Dilleniales</taxon>
        <taxon>Dilleniaceae</taxon>
        <taxon>Dillenia</taxon>
    </lineage>
</organism>
<evidence type="ECO:0000256" key="5">
    <source>
        <dbReference type="ARBA" id="ARBA00022729"/>
    </source>
</evidence>
<gene>
    <name evidence="17" type="ORF">RJ641_006671</name>
</gene>
<keyword evidence="18" id="KW-1185">Reference proteome</keyword>
<dbReference type="GO" id="GO:0005524">
    <property type="term" value="F:ATP binding"/>
    <property type="evidence" value="ECO:0007669"/>
    <property type="project" value="UniProtKB-UniRule"/>
</dbReference>
<dbReference type="InterPro" id="IPR008271">
    <property type="entry name" value="Ser/Thr_kinase_AS"/>
</dbReference>
<evidence type="ECO:0000256" key="10">
    <source>
        <dbReference type="ARBA" id="ARBA00023136"/>
    </source>
</evidence>
<evidence type="ECO:0000256" key="8">
    <source>
        <dbReference type="ARBA" id="ARBA00022840"/>
    </source>
</evidence>
<dbReference type="AlphaFoldDB" id="A0AAN8ZAC1"/>
<dbReference type="CDD" id="cd14066">
    <property type="entry name" value="STKc_IRAK"/>
    <property type="match status" value="1"/>
</dbReference>
<dbReference type="PANTHER" id="PTHR34590:SF5">
    <property type="entry name" value="OS04G0586500 PROTEIN"/>
    <property type="match status" value="1"/>
</dbReference>
<feature type="transmembrane region" description="Helical" evidence="14">
    <location>
        <begin position="445"/>
        <end position="469"/>
    </location>
</feature>
<evidence type="ECO:0000256" key="2">
    <source>
        <dbReference type="ARBA" id="ARBA00022527"/>
    </source>
</evidence>
<keyword evidence="2" id="KW-0723">Serine/threonine-protein kinase</keyword>
<dbReference type="SMART" id="SM00220">
    <property type="entry name" value="S_TKc"/>
    <property type="match status" value="1"/>
</dbReference>
<dbReference type="PROSITE" id="PS00107">
    <property type="entry name" value="PROTEIN_KINASE_ATP"/>
    <property type="match status" value="1"/>
</dbReference>
<dbReference type="GO" id="GO:0004674">
    <property type="term" value="F:protein serine/threonine kinase activity"/>
    <property type="evidence" value="ECO:0007669"/>
    <property type="project" value="UniProtKB-KW"/>
</dbReference>
<dbReference type="Gene3D" id="2.60.120.430">
    <property type="entry name" value="Galactose-binding lectin"/>
    <property type="match status" value="2"/>
</dbReference>
<dbReference type="GO" id="GO:0004714">
    <property type="term" value="F:transmembrane receptor protein tyrosine kinase activity"/>
    <property type="evidence" value="ECO:0007669"/>
    <property type="project" value="InterPro"/>
</dbReference>
<comment type="subcellular location">
    <subcellularLocation>
        <location evidence="1">Membrane</location>
        <topology evidence="1">Single-pass type I membrane protein</topology>
    </subcellularLocation>
</comment>
<accession>A0AAN8ZAC1</accession>
<comment type="caution">
    <text evidence="17">The sequence shown here is derived from an EMBL/GenBank/DDBJ whole genome shotgun (WGS) entry which is preliminary data.</text>
</comment>
<evidence type="ECO:0000256" key="6">
    <source>
        <dbReference type="ARBA" id="ARBA00022741"/>
    </source>
</evidence>
<dbReference type="EMBL" id="JBAMMX010000014">
    <property type="protein sequence ID" value="KAK6928080.1"/>
    <property type="molecule type" value="Genomic_DNA"/>
</dbReference>
<dbReference type="Gene3D" id="1.10.510.10">
    <property type="entry name" value="Transferase(Phosphotransferase) domain 1"/>
    <property type="match status" value="1"/>
</dbReference>
<dbReference type="FunFam" id="2.60.120.430:FF:000007">
    <property type="entry name" value="FERONIA receptor-like kinase"/>
    <property type="match status" value="1"/>
</dbReference>
<keyword evidence="9 14" id="KW-1133">Transmembrane helix</keyword>
<keyword evidence="7" id="KW-0418">Kinase</keyword>
<dbReference type="SUPFAM" id="SSF56112">
    <property type="entry name" value="Protein kinase-like (PK-like)"/>
    <property type="match status" value="1"/>
</dbReference>
<dbReference type="PROSITE" id="PS50011">
    <property type="entry name" value="PROTEIN_KINASE_DOM"/>
    <property type="match status" value="1"/>
</dbReference>
<feature type="chain" id="PRO_5042909030" evidence="15">
    <location>
        <begin position="22"/>
        <end position="890"/>
    </location>
</feature>
<dbReference type="GO" id="GO:0010038">
    <property type="term" value="P:response to metal ion"/>
    <property type="evidence" value="ECO:0007669"/>
    <property type="project" value="UniProtKB-ARBA"/>
</dbReference>
<dbReference type="Pfam" id="PF12819">
    <property type="entry name" value="Malectin_like"/>
    <property type="match status" value="1"/>
</dbReference>
<keyword evidence="6 12" id="KW-0547">Nucleotide-binding</keyword>
<evidence type="ECO:0000256" key="12">
    <source>
        <dbReference type="PROSITE-ProRule" id="PRU10141"/>
    </source>
</evidence>
<dbReference type="FunFam" id="2.60.120.430:FF:000003">
    <property type="entry name" value="FERONIA receptor-like kinase"/>
    <property type="match status" value="1"/>
</dbReference>
<reference evidence="17 18" key="1">
    <citation type="submission" date="2023-12" db="EMBL/GenBank/DDBJ databases">
        <title>A high-quality genome assembly for Dillenia turbinata (Dilleniales).</title>
        <authorList>
            <person name="Chanderbali A."/>
        </authorList>
    </citation>
    <scope>NUCLEOTIDE SEQUENCE [LARGE SCALE GENOMIC DNA]</scope>
    <source>
        <strain evidence="17">LSX21</strain>
        <tissue evidence="17">Leaf</tissue>
    </source>
</reference>
<dbReference type="Pfam" id="PF07714">
    <property type="entry name" value="PK_Tyr_Ser-Thr"/>
    <property type="match status" value="1"/>
</dbReference>
<dbReference type="FunFam" id="3.30.200.20:FF:000645">
    <property type="entry name" value="Receptor-like protein kinase FERONIA"/>
    <property type="match status" value="1"/>
</dbReference>
<evidence type="ECO:0000256" key="3">
    <source>
        <dbReference type="ARBA" id="ARBA00022679"/>
    </source>
</evidence>
<feature type="domain" description="Protein kinase" evidence="16">
    <location>
        <begin position="526"/>
        <end position="801"/>
    </location>
</feature>
<evidence type="ECO:0000256" key="4">
    <source>
        <dbReference type="ARBA" id="ARBA00022692"/>
    </source>
</evidence>
<evidence type="ECO:0000256" key="14">
    <source>
        <dbReference type="SAM" id="Phobius"/>
    </source>
</evidence>
<keyword evidence="5 15" id="KW-0732">Signal</keyword>
<feature type="region of interest" description="Disordered" evidence="13">
    <location>
        <begin position="413"/>
        <end position="441"/>
    </location>
</feature>
<dbReference type="InterPro" id="IPR000719">
    <property type="entry name" value="Prot_kinase_dom"/>
</dbReference>
<dbReference type="InterPro" id="IPR011009">
    <property type="entry name" value="Kinase-like_dom_sf"/>
</dbReference>
<sequence length="890" mass="99984">MLRLSLTIIVLLLLTSITTYATPVYIPTDRFLLNCGSLSNSTSPDGRNWLSDFEPKLAPNLSHSTPSIAAEQAPSIPLVPYMTARVFNSQFTYTFPVSYGPKFIRLYFYPSSYSNLDKTRSYFAVTANMYTLLTNFSAFLTTLSLQPTQFSVVKEFVINVQGSQWLNITFVPVTNSYAFINGIEIISMPNNLYYNNPSPPRLVSIDLTEFDVDFNVAFETVYRLNVGGQSVSGPDDTGMFRSWLQDDQYLYGNSGQTPPKSNVTIQYTAETPPYTAPDIVYRSSRTMGSDPYINLQNNLSWIFQVDSGFYYLLRLHFCEYQLEVTKPNYRVFSIYINNQTAEISADVILWSGGSRIPVFRDYVVSLISDNDEMKKVDLWLQLHPYVDVHPYNWDAILNGLEIFKLNQSDGNLGGPNPEPSKVSNESSPHPRKETTSESQSSPMRAIIGATVGGVLAIVGVTVFCFFQILRRRRSTNKDLRITSAAKSSWVPFSFTSWQTKTSNSSLPSHLCRRFTLLEIRMATGDFDESFVIGTGGFGNVYKGVMDSGMTTVAIKRLDQASNQGAKEFLNEIELLSELRHIHLVSLIGYCDEDGEMILVYEYMPHGTLRSSLYKTRNPPLSWKQRLQICIGAARGLQYLHTGAKHMIIHRDVKSTNILLNVKWMAKVSDFGLSRFGPTQFDHTHVTTAVKGSLGYVDPEYYRRRRLTEKSDVYSFGVVLFEVLCARPAIDPNLPQERISLTEWARRNYLNGTLDQIVDPNLKGKIIPDCLKKFGEIAESCVRDRGIERPTMTDVVWGLEFALQLQESAEKTGSGSGLVYVVADSYGTPARPSTSGWVTTSTENDALFGSDEDGSNTRSTITRTEESCGDRANKSCDHDCVFSEILDPKAR</sequence>
<keyword evidence="4 14" id="KW-0812">Transmembrane</keyword>
<keyword evidence="11" id="KW-0325">Glycoprotein</keyword>
<evidence type="ECO:0000256" key="1">
    <source>
        <dbReference type="ARBA" id="ARBA00004479"/>
    </source>
</evidence>
<evidence type="ECO:0000313" key="17">
    <source>
        <dbReference type="EMBL" id="KAK6928080.1"/>
    </source>
</evidence>
<evidence type="ECO:0000313" key="18">
    <source>
        <dbReference type="Proteomes" id="UP001370490"/>
    </source>
</evidence>
<dbReference type="Gene3D" id="3.30.200.20">
    <property type="entry name" value="Phosphorylase Kinase, domain 1"/>
    <property type="match status" value="1"/>
</dbReference>
<evidence type="ECO:0000256" key="15">
    <source>
        <dbReference type="SAM" id="SignalP"/>
    </source>
</evidence>
<dbReference type="PANTHER" id="PTHR34590">
    <property type="entry name" value="OS03G0124300 PROTEIN-RELATED"/>
    <property type="match status" value="1"/>
</dbReference>
<dbReference type="PROSITE" id="PS00108">
    <property type="entry name" value="PROTEIN_KINASE_ST"/>
    <property type="match status" value="1"/>
</dbReference>
<evidence type="ECO:0000259" key="16">
    <source>
        <dbReference type="PROSITE" id="PS50011"/>
    </source>
</evidence>
<name>A0AAN8ZAC1_9MAGN</name>
<feature type="signal peptide" evidence="15">
    <location>
        <begin position="1"/>
        <end position="21"/>
    </location>
</feature>
<feature type="binding site" evidence="12">
    <location>
        <position position="555"/>
    </location>
    <ligand>
        <name>ATP</name>
        <dbReference type="ChEBI" id="CHEBI:30616"/>
    </ligand>
</feature>
<proteinExistence type="predicted"/>
<protein>
    <submittedName>
        <fullName evidence="17">Malectin-like domain</fullName>
    </submittedName>
</protein>
<dbReference type="InterPro" id="IPR017441">
    <property type="entry name" value="Protein_kinase_ATP_BS"/>
</dbReference>
<evidence type="ECO:0000256" key="13">
    <source>
        <dbReference type="SAM" id="MobiDB-lite"/>
    </source>
</evidence>
<dbReference type="FunFam" id="1.10.510.10:FF:000252">
    <property type="entry name" value="Receptor-like protein kinase FERONIA"/>
    <property type="match status" value="1"/>
</dbReference>
<evidence type="ECO:0000256" key="9">
    <source>
        <dbReference type="ARBA" id="ARBA00022989"/>
    </source>
</evidence>
<evidence type="ECO:0000256" key="7">
    <source>
        <dbReference type="ARBA" id="ARBA00022777"/>
    </source>
</evidence>
<evidence type="ECO:0000256" key="11">
    <source>
        <dbReference type="ARBA" id="ARBA00023180"/>
    </source>
</evidence>
<dbReference type="Proteomes" id="UP001370490">
    <property type="component" value="Unassembled WGS sequence"/>
</dbReference>
<keyword evidence="10 14" id="KW-0472">Membrane</keyword>
<dbReference type="GO" id="GO:0016020">
    <property type="term" value="C:membrane"/>
    <property type="evidence" value="ECO:0007669"/>
    <property type="project" value="UniProtKB-SubCell"/>
</dbReference>
<keyword evidence="8 12" id="KW-0067">ATP-binding</keyword>
<dbReference type="InterPro" id="IPR001245">
    <property type="entry name" value="Ser-Thr/Tyr_kinase_cat_dom"/>
</dbReference>
<keyword evidence="3" id="KW-0808">Transferase</keyword>
<dbReference type="InterPro" id="IPR045272">
    <property type="entry name" value="ANXUR1/2-like"/>
</dbReference>
<dbReference type="InterPro" id="IPR024788">
    <property type="entry name" value="Malectin-like_Carb-bd_dom"/>
</dbReference>